<feature type="compositionally biased region" description="Low complexity" evidence="1">
    <location>
        <begin position="32"/>
        <end position="41"/>
    </location>
</feature>
<feature type="region of interest" description="Disordered" evidence="1">
    <location>
        <begin position="1"/>
        <end position="105"/>
    </location>
</feature>
<feature type="region of interest" description="Disordered" evidence="1">
    <location>
        <begin position="450"/>
        <end position="474"/>
    </location>
</feature>
<dbReference type="AlphaFoldDB" id="A0AAX6G4N0"/>
<feature type="compositionally biased region" description="Pro residues" evidence="1">
    <location>
        <begin position="458"/>
        <end position="471"/>
    </location>
</feature>
<gene>
    <name evidence="2" type="ORF">M6B38_127655</name>
</gene>
<evidence type="ECO:0000256" key="1">
    <source>
        <dbReference type="SAM" id="MobiDB-lite"/>
    </source>
</evidence>
<reference evidence="2" key="1">
    <citation type="journal article" date="2023" name="GigaByte">
        <title>Genome assembly of the bearded iris, Iris pallida Lam.</title>
        <authorList>
            <person name="Bruccoleri R.E."/>
            <person name="Oakeley E.J."/>
            <person name="Faust A.M.E."/>
            <person name="Altorfer M."/>
            <person name="Dessus-Babus S."/>
            <person name="Burckhardt D."/>
            <person name="Oertli M."/>
            <person name="Naumann U."/>
            <person name="Petersen F."/>
            <person name="Wong J."/>
        </authorList>
    </citation>
    <scope>NUCLEOTIDE SEQUENCE</scope>
    <source>
        <strain evidence="2">GSM-AAB239-AS_SAM_17_03QT</strain>
    </source>
</reference>
<accession>A0AAX6G4N0</accession>
<feature type="region of interest" description="Disordered" evidence="1">
    <location>
        <begin position="299"/>
        <end position="323"/>
    </location>
</feature>
<dbReference type="Proteomes" id="UP001140949">
    <property type="component" value="Unassembled WGS sequence"/>
</dbReference>
<feature type="compositionally biased region" description="Polar residues" evidence="1">
    <location>
        <begin position="55"/>
        <end position="77"/>
    </location>
</feature>
<evidence type="ECO:0000313" key="2">
    <source>
        <dbReference type="EMBL" id="KAJ6823716.1"/>
    </source>
</evidence>
<reference evidence="2" key="2">
    <citation type="submission" date="2023-04" db="EMBL/GenBank/DDBJ databases">
        <authorList>
            <person name="Bruccoleri R.E."/>
            <person name="Oakeley E.J."/>
            <person name="Faust A.-M."/>
            <person name="Dessus-Babus S."/>
            <person name="Altorfer M."/>
            <person name="Burckhardt D."/>
            <person name="Oertli M."/>
            <person name="Naumann U."/>
            <person name="Petersen F."/>
            <person name="Wong J."/>
        </authorList>
    </citation>
    <scope>NUCLEOTIDE SEQUENCE</scope>
    <source>
        <strain evidence="2">GSM-AAB239-AS_SAM_17_03QT</strain>
        <tissue evidence="2">Leaf</tissue>
    </source>
</reference>
<dbReference type="EMBL" id="JANAVB010022598">
    <property type="protein sequence ID" value="KAJ6823716.1"/>
    <property type="molecule type" value="Genomic_DNA"/>
</dbReference>
<name>A0AAX6G4N0_IRIPA</name>
<dbReference type="Pfam" id="PF03004">
    <property type="entry name" value="Transposase_24"/>
    <property type="match status" value="1"/>
</dbReference>
<organism evidence="2 3">
    <name type="scientific">Iris pallida</name>
    <name type="common">Sweet iris</name>
    <dbReference type="NCBI Taxonomy" id="29817"/>
    <lineage>
        <taxon>Eukaryota</taxon>
        <taxon>Viridiplantae</taxon>
        <taxon>Streptophyta</taxon>
        <taxon>Embryophyta</taxon>
        <taxon>Tracheophyta</taxon>
        <taxon>Spermatophyta</taxon>
        <taxon>Magnoliopsida</taxon>
        <taxon>Liliopsida</taxon>
        <taxon>Asparagales</taxon>
        <taxon>Iridaceae</taxon>
        <taxon>Iridoideae</taxon>
        <taxon>Irideae</taxon>
        <taxon>Iris</taxon>
    </lineage>
</organism>
<feature type="compositionally biased region" description="Gly residues" evidence="1">
    <location>
        <begin position="1"/>
        <end position="10"/>
    </location>
</feature>
<keyword evidence="3" id="KW-1185">Reference proteome</keyword>
<sequence>MAGRCGGTSGRRGDRPGRAMSLGGQRAPLPEDGSGPSSDPSTLLYHTVAGPDGSAPTTSSSRLADHTTSPSLPTADSSMAGGEQVEEVVPTPARADPYQSDPPCAPQDETRMEIWADGPTKYRPSSVQRALGSFLRSNYGGPWINYSDASEERKAFWFAHFKRTYFYPPHRAEQIERQFLTVATKLIRDAIDDQKARQRSGKPIAGWITPDQWTTMRARFEELGYRERSEKAKAARTMAGKWCGGSIPMTEHFRRLVNRGEDANMVTVFLATHRKDGKLIDDRATQSYEEYVRLRDERASASAQAEGGVGTSQPSSPQSEDELWKTAVGGLQRGTYYGTGSYGAYVTTHASRAPSSSAHSQPSQAESFRVEETIVRQIAELHDDMLRKIAEQPGSQAQGDAASVTAHFDELERTVQHVQGTQESIHDTVTRIAACMEQCSARLRALEETRTHPSPAVTLPPSPAVTLPPPSSSSVVLTPEQYAYLLSRSGDAPPDQP</sequence>
<proteinExistence type="predicted"/>
<evidence type="ECO:0000313" key="3">
    <source>
        <dbReference type="Proteomes" id="UP001140949"/>
    </source>
</evidence>
<dbReference type="InterPro" id="IPR004252">
    <property type="entry name" value="Probable_transposase_24"/>
</dbReference>
<comment type="caution">
    <text evidence="2">The sequence shown here is derived from an EMBL/GenBank/DDBJ whole genome shotgun (WGS) entry which is preliminary data.</text>
</comment>
<protein>
    <submittedName>
        <fullName evidence="2">Uncharacterized protein</fullName>
    </submittedName>
</protein>